<dbReference type="Proteomes" id="UP000077755">
    <property type="component" value="Chromosome 6"/>
</dbReference>
<dbReference type="EMBL" id="CP093348">
    <property type="protein sequence ID" value="WOH05791.1"/>
    <property type="molecule type" value="Genomic_DNA"/>
</dbReference>
<accession>A0A164WAF0</accession>
<reference evidence="1" key="2">
    <citation type="submission" date="2022-03" db="EMBL/GenBank/DDBJ databases">
        <title>Draft title - Genomic analysis of global carrot germplasm unveils the trajectory of domestication and the origin of high carotenoid orange carrot.</title>
        <authorList>
            <person name="Iorizzo M."/>
            <person name="Ellison S."/>
            <person name="Senalik D."/>
            <person name="Macko-Podgorni A."/>
            <person name="Grzebelus D."/>
            <person name="Bostan H."/>
            <person name="Rolling W."/>
            <person name="Curaba J."/>
            <person name="Simon P."/>
        </authorList>
    </citation>
    <scope>NUCLEOTIDE SEQUENCE</scope>
    <source>
        <tissue evidence="1">Leaf</tissue>
    </source>
</reference>
<organism evidence="1 2">
    <name type="scientific">Daucus carota subsp. sativus</name>
    <name type="common">Carrot</name>
    <dbReference type="NCBI Taxonomy" id="79200"/>
    <lineage>
        <taxon>Eukaryota</taxon>
        <taxon>Viridiplantae</taxon>
        <taxon>Streptophyta</taxon>
        <taxon>Embryophyta</taxon>
        <taxon>Tracheophyta</taxon>
        <taxon>Spermatophyta</taxon>
        <taxon>Magnoliopsida</taxon>
        <taxon>eudicotyledons</taxon>
        <taxon>Gunneridae</taxon>
        <taxon>Pentapetalae</taxon>
        <taxon>asterids</taxon>
        <taxon>campanulids</taxon>
        <taxon>Apiales</taxon>
        <taxon>Apiaceae</taxon>
        <taxon>Apioideae</taxon>
        <taxon>Scandiceae</taxon>
        <taxon>Daucinae</taxon>
        <taxon>Daucus</taxon>
        <taxon>Daucus sect. Daucus</taxon>
    </lineage>
</organism>
<gene>
    <name evidence="1" type="ORF">DCAR_0625212</name>
</gene>
<proteinExistence type="predicted"/>
<evidence type="ECO:0000313" key="1">
    <source>
        <dbReference type="EMBL" id="WOH05791.1"/>
    </source>
</evidence>
<reference evidence="1" key="1">
    <citation type="journal article" date="2016" name="Nat. Genet.">
        <title>A high-quality carrot genome assembly provides new insights into carotenoid accumulation and asterid genome evolution.</title>
        <authorList>
            <person name="Iorizzo M."/>
            <person name="Ellison S."/>
            <person name="Senalik D."/>
            <person name="Zeng P."/>
            <person name="Satapoomin P."/>
            <person name="Huang J."/>
            <person name="Bowman M."/>
            <person name="Iovene M."/>
            <person name="Sanseverino W."/>
            <person name="Cavagnaro P."/>
            <person name="Yildiz M."/>
            <person name="Macko-Podgorni A."/>
            <person name="Moranska E."/>
            <person name="Grzebelus E."/>
            <person name="Grzebelus D."/>
            <person name="Ashrafi H."/>
            <person name="Zheng Z."/>
            <person name="Cheng S."/>
            <person name="Spooner D."/>
            <person name="Van Deynze A."/>
            <person name="Simon P."/>
        </authorList>
    </citation>
    <scope>NUCLEOTIDE SEQUENCE</scope>
    <source>
        <tissue evidence="1">Leaf</tissue>
    </source>
</reference>
<dbReference type="Gramene" id="KZM91515">
    <property type="protein sequence ID" value="KZM91515"/>
    <property type="gene ID" value="DCAR_021120"/>
</dbReference>
<dbReference type="AlphaFoldDB" id="A0A164WAF0"/>
<evidence type="ECO:0000313" key="2">
    <source>
        <dbReference type="Proteomes" id="UP000077755"/>
    </source>
</evidence>
<protein>
    <submittedName>
        <fullName evidence="1">Uncharacterized protein</fullName>
    </submittedName>
</protein>
<name>A0A164WAF0_DAUCS</name>
<keyword evidence="2" id="KW-1185">Reference proteome</keyword>
<sequence>MPGFPMYAELILQQRQGSPKAIHLDDIKENPRKRPQKNGETLVLVHQTHNIPPCRAPSNIYSW</sequence>